<reference evidence="2" key="1">
    <citation type="submission" date="2010-05" db="EMBL/GenBank/DDBJ databases">
        <title>The draft genome of Desulfonatronospira thiodismutans ASO3-1.</title>
        <authorList>
            <consortium name="US DOE Joint Genome Institute (JGI-PGF)"/>
            <person name="Lucas S."/>
            <person name="Copeland A."/>
            <person name="Lapidus A."/>
            <person name="Cheng J.-F."/>
            <person name="Bruce D."/>
            <person name="Goodwin L."/>
            <person name="Pitluck S."/>
            <person name="Chertkov O."/>
            <person name="Brettin T."/>
            <person name="Detter J.C."/>
            <person name="Han C."/>
            <person name="Land M.L."/>
            <person name="Hauser L."/>
            <person name="Kyrpides N."/>
            <person name="Mikhailova N."/>
            <person name="Muyzer G."/>
            <person name="Woyke T."/>
        </authorList>
    </citation>
    <scope>NUCLEOTIDE SEQUENCE [LARGE SCALE GENOMIC DNA]</scope>
    <source>
        <strain evidence="2">ASO3-1</strain>
    </source>
</reference>
<protein>
    <submittedName>
        <fullName evidence="2">Amidohydrolase</fullName>
    </submittedName>
</protein>
<dbReference type="EMBL" id="ACJN02000001">
    <property type="protein sequence ID" value="EFI35455.1"/>
    <property type="molecule type" value="Genomic_DNA"/>
</dbReference>
<dbReference type="Pfam" id="PF01979">
    <property type="entry name" value="Amidohydro_1"/>
    <property type="match status" value="1"/>
</dbReference>
<dbReference type="GO" id="GO:0016787">
    <property type="term" value="F:hydrolase activity"/>
    <property type="evidence" value="ECO:0007669"/>
    <property type="project" value="UniProtKB-KW"/>
</dbReference>
<dbReference type="SUPFAM" id="SSF51556">
    <property type="entry name" value="Metallo-dependent hydrolases"/>
    <property type="match status" value="1"/>
</dbReference>
<dbReference type="OrthoDB" id="9796020at2"/>
<sequence>MYCVRAETIYTGRQVVQDACLVFDDSGIVGVFPEVYGEIIRECRVITPAFIDPHSHIGMVRAGEPRAEAESNDRQDPILVMADALDSLQMDDQALQEAVEAGVLYSCILPGSGNIIGGKSAVIRNYASDSTRAFVDRAGLKAALGYNPMSTTSWNGSRPTTRMGALAMLRNRLDEVLVKEKRRQAADEEKKKEIILSAEEETLLKVLKGELVLRVHVHKIDDIAALLRLVDEFSLRVSVEHAMGVHHGDIFKELSRRGIPVVYGPVDAFAYKVELKHENWRNLKHLLDSGVEYGLMTDHPVTPARQLFLQTRWFLRLGLSRQEVVEILTRKNAALLGLDDRLGTLEKGKWASFICWKDDPFDLAGYPEAVYGEGSAVYTAEA</sequence>
<dbReference type="Proteomes" id="UP000005496">
    <property type="component" value="Unassembled WGS sequence"/>
</dbReference>
<keyword evidence="3" id="KW-1185">Reference proteome</keyword>
<gene>
    <name evidence="2" type="ORF">Dthio_PD2875</name>
</gene>
<dbReference type="PANTHER" id="PTHR43135">
    <property type="entry name" value="ALPHA-D-RIBOSE 1-METHYLPHOSPHONATE 5-TRIPHOSPHATE DIPHOSPHATASE"/>
    <property type="match status" value="1"/>
</dbReference>
<dbReference type="Gene3D" id="3.20.20.140">
    <property type="entry name" value="Metal-dependent hydrolases"/>
    <property type="match status" value="1"/>
</dbReference>
<name>D6SL94_9BACT</name>
<proteinExistence type="predicted"/>
<evidence type="ECO:0000313" key="3">
    <source>
        <dbReference type="Proteomes" id="UP000005496"/>
    </source>
</evidence>
<dbReference type="AlphaFoldDB" id="D6SL94"/>
<feature type="domain" description="Amidohydrolase-related" evidence="1">
    <location>
        <begin position="45"/>
        <end position="360"/>
    </location>
</feature>
<dbReference type="InterPro" id="IPR006680">
    <property type="entry name" value="Amidohydro-rel"/>
</dbReference>
<dbReference type="eggNOG" id="COG1228">
    <property type="taxonomic scope" value="Bacteria"/>
</dbReference>
<dbReference type="InterPro" id="IPR051781">
    <property type="entry name" value="Metallo-dep_Hydrolase"/>
</dbReference>
<dbReference type="RefSeq" id="WP_008868587.1">
    <property type="nucleotide sequence ID" value="NZ_ACJN02000001.1"/>
</dbReference>
<comment type="caution">
    <text evidence="2">The sequence shown here is derived from an EMBL/GenBank/DDBJ whole genome shotgun (WGS) entry which is preliminary data.</text>
</comment>
<evidence type="ECO:0000313" key="2">
    <source>
        <dbReference type="EMBL" id="EFI35455.1"/>
    </source>
</evidence>
<dbReference type="InterPro" id="IPR032466">
    <property type="entry name" value="Metal_Hydrolase"/>
</dbReference>
<evidence type="ECO:0000259" key="1">
    <source>
        <dbReference type="Pfam" id="PF01979"/>
    </source>
</evidence>
<accession>D6SL94</accession>
<organism evidence="2 3">
    <name type="scientific">Desulfonatronospira thiodismutans ASO3-1</name>
    <dbReference type="NCBI Taxonomy" id="555779"/>
    <lineage>
        <taxon>Bacteria</taxon>
        <taxon>Pseudomonadati</taxon>
        <taxon>Thermodesulfobacteriota</taxon>
        <taxon>Desulfovibrionia</taxon>
        <taxon>Desulfovibrionales</taxon>
        <taxon>Desulfonatronovibrionaceae</taxon>
        <taxon>Desulfonatronospira</taxon>
    </lineage>
</organism>
<dbReference type="PANTHER" id="PTHR43135:SF3">
    <property type="entry name" value="ALPHA-D-RIBOSE 1-METHYLPHOSPHONATE 5-TRIPHOSPHATE DIPHOSPHATASE"/>
    <property type="match status" value="1"/>
</dbReference>